<name>A0A6C0L103_9ZZZZ</name>
<sequence>MNNECKKMTSLKQLSEDIILSILDFLNYQDLFYRENSLLSKTINTATQKLLKFSKLNSEISDNFLSLYLSKKELANVPIILYCPNKSGYSLKTRLFNIFESKPPHQELFISNIFTKKLSFMIKPLEDQILFVDFLENKLNYNVYTRPKKYSKLQILY</sequence>
<accession>A0A6C0L103</accession>
<dbReference type="EMBL" id="MN741013">
    <property type="protein sequence ID" value="QHU22607.1"/>
    <property type="molecule type" value="Genomic_DNA"/>
</dbReference>
<protein>
    <submittedName>
        <fullName evidence="1">Uncharacterized protein</fullName>
    </submittedName>
</protein>
<proteinExistence type="predicted"/>
<evidence type="ECO:0000313" key="1">
    <source>
        <dbReference type="EMBL" id="QHU22607.1"/>
    </source>
</evidence>
<dbReference type="AlphaFoldDB" id="A0A6C0L103"/>
<organism evidence="1">
    <name type="scientific">viral metagenome</name>
    <dbReference type="NCBI Taxonomy" id="1070528"/>
    <lineage>
        <taxon>unclassified sequences</taxon>
        <taxon>metagenomes</taxon>
        <taxon>organismal metagenomes</taxon>
    </lineage>
</organism>
<reference evidence="1" key="1">
    <citation type="journal article" date="2020" name="Nature">
        <title>Giant virus diversity and host interactions through global metagenomics.</title>
        <authorList>
            <person name="Schulz F."/>
            <person name="Roux S."/>
            <person name="Paez-Espino D."/>
            <person name="Jungbluth S."/>
            <person name="Walsh D.A."/>
            <person name="Denef V.J."/>
            <person name="McMahon K.D."/>
            <person name="Konstantinidis K.T."/>
            <person name="Eloe-Fadrosh E.A."/>
            <person name="Kyrpides N.C."/>
            <person name="Woyke T."/>
        </authorList>
    </citation>
    <scope>NUCLEOTIDE SEQUENCE</scope>
    <source>
        <strain evidence="1">GVMAG-S-ERX555907-102</strain>
    </source>
</reference>